<dbReference type="Gene3D" id="3.40.50.300">
    <property type="entry name" value="P-loop containing nucleotide triphosphate hydrolases"/>
    <property type="match status" value="1"/>
</dbReference>
<feature type="compositionally biased region" description="Polar residues" evidence="1">
    <location>
        <begin position="86"/>
        <end position="95"/>
    </location>
</feature>
<dbReference type="PANTHER" id="PTHR35894:SF1">
    <property type="entry name" value="PHOSPHORIBULOKINASE _ URIDINE KINASE FAMILY"/>
    <property type="match status" value="1"/>
</dbReference>
<dbReference type="SUPFAM" id="SSF52540">
    <property type="entry name" value="P-loop containing nucleoside triphosphate hydrolases"/>
    <property type="match status" value="1"/>
</dbReference>
<dbReference type="Proteomes" id="UP000637632">
    <property type="component" value="Unassembled WGS sequence"/>
</dbReference>
<dbReference type="EMBL" id="JACOFT010000007">
    <property type="protein sequence ID" value="MBC3813074.1"/>
    <property type="molecule type" value="Genomic_DNA"/>
</dbReference>
<dbReference type="InterPro" id="IPR027417">
    <property type="entry name" value="P-loop_NTPase"/>
</dbReference>
<dbReference type="PANTHER" id="PTHR35894">
    <property type="entry name" value="GENERAL SECRETION PATHWAY PROTEIN A-RELATED"/>
    <property type="match status" value="1"/>
</dbReference>
<keyword evidence="4" id="KW-1185">Reference proteome</keyword>
<evidence type="ECO:0000313" key="3">
    <source>
        <dbReference type="EMBL" id="MBC3813074.1"/>
    </source>
</evidence>
<dbReference type="InterPro" id="IPR052026">
    <property type="entry name" value="ExeA_AAA_ATPase_DNA-bind"/>
</dbReference>
<dbReference type="SMART" id="SM00382">
    <property type="entry name" value="AAA"/>
    <property type="match status" value="1"/>
</dbReference>
<evidence type="ECO:0000313" key="4">
    <source>
        <dbReference type="Proteomes" id="UP000637632"/>
    </source>
</evidence>
<proteinExistence type="predicted"/>
<feature type="region of interest" description="Disordered" evidence="1">
    <location>
        <begin position="78"/>
        <end position="106"/>
    </location>
</feature>
<feature type="domain" description="AAA+ ATPase" evidence="2">
    <location>
        <begin position="161"/>
        <end position="318"/>
    </location>
</feature>
<feature type="compositionally biased region" description="Basic and acidic residues" evidence="1">
    <location>
        <begin position="96"/>
        <end position="106"/>
    </location>
</feature>
<comment type="caution">
    <text evidence="3">The sequence shown here is derived from an EMBL/GenBank/DDBJ whole genome shotgun (WGS) entry which is preliminary data.</text>
</comment>
<reference evidence="3 4" key="1">
    <citation type="submission" date="2020-08" db="EMBL/GenBank/DDBJ databases">
        <title>Novel species isolated from subtropical streams in China.</title>
        <authorList>
            <person name="Lu H."/>
        </authorList>
    </citation>
    <scope>NUCLEOTIDE SEQUENCE [LARGE SCALE GENOMIC DNA]</scope>
    <source>
        <strain evidence="3 4">CCTCC AB 2015119</strain>
    </source>
</reference>
<accession>A0ABR6XLC0</accession>
<evidence type="ECO:0000256" key="1">
    <source>
        <dbReference type="SAM" id="MobiDB-lite"/>
    </source>
</evidence>
<sequence length="415" mass="46195">MALKLKRVLVELRLPQSALAAKVLMANGRPMSQATLAQIVNHDDWPRTTEREIITSQVKAFLFAHGANNGHIRNLFKEEKPEESEAVSSAKTSTVSEEHPSTNEKEPVDMLLRKHTLTADARRKFKIPRDPFTDEMTSDADVFLSDDIRYVRAAIRQTAKHGGITAITGESGAGKSTLRHDLIEWINVNHEPITVIEPYVLGLEDNDAKGKMIKSIDIAAAIITTIDPNAKPRRGGEARAKQMHDLLRASAQTGRQHVLIIEEAHGLPIPTLKHLKRFFELQEGFKKLLAIILIGQTELEWKLSESNPEVREVVQRCETVKLLPLDNQVEAYLRHKFARVDANFDAIFDISAVDEIRNRLRRSETEGSRGNRAVKTKSLCYPLAVNNLVAGAMNEAVKIGASRITGDLIAAAVRA</sequence>
<organism evidence="3 4">
    <name type="scientific">Undibacterium aquatile</name>
    <dbReference type="NCBI Taxonomy" id="1537398"/>
    <lineage>
        <taxon>Bacteria</taxon>
        <taxon>Pseudomonadati</taxon>
        <taxon>Pseudomonadota</taxon>
        <taxon>Betaproteobacteria</taxon>
        <taxon>Burkholderiales</taxon>
        <taxon>Oxalobacteraceae</taxon>
        <taxon>Undibacterium</taxon>
    </lineage>
</organism>
<gene>
    <name evidence="3" type="ORF">H8K26_16655</name>
</gene>
<dbReference type="InterPro" id="IPR003593">
    <property type="entry name" value="AAA+_ATPase"/>
</dbReference>
<dbReference type="RefSeq" id="WP_190481028.1">
    <property type="nucleotide sequence ID" value="NZ_JACOFT010000007.1"/>
</dbReference>
<dbReference type="Pfam" id="PF13401">
    <property type="entry name" value="AAA_22"/>
    <property type="match status" value="1"/>
</dbReference>
<name>A0ABR6XLC0_9BURK</name>
<protein>
    <submittedName>
        <fullName evidence="3">AAA family ATPase</fullName>
    </submittedName>
</protein>
<evidence type="ECO:0000259" key="2">
    <source>
        <dbReference type="SMART" id="SM00382"/>
    </source>
</evidence>
<dbReference type="InterPro" id="IPR049945">
    <property type="entry name" value="AAA_22"/>
</dbReference>